<organism evidence="2 3">
    <name type="scientific">Paenarthrobacter ureafaciens</name>
    <dbReference type="NCBI Taxonomy" id="37931"/>
    <lineage>
        <taxon>Bacteria</taxon>
        <taxon>Bacillati</taxon>
        <taxon>Actinomycetota</taxon>
        <taxon>Actinomycetes</taxon>
        <taxon>Micrococcales</taxon>
        <taxon>Micrococcaceae</taxon>
        <taxon>Paenarthrobacter</taxon>
    </lineage>
</organism>
<dbReference type="GeneID" id="79883418"/>
<feature type="transmembrane region" description="Helical" evidence="1">
    <location>
        <begin position="52"/>
        <end position="71"/>
    </location>
</feature>
<keyword evidence="1" id="KW-0472">Membrane</keyword>
<keyword evidence="3" id="KW-1185">Reference proteome</keyword>
<reference evidence="2" key="1">
    <citation type="submission" date="2022-07" db="EMBL/GenBank/DDBJ databases">
        <authorList>
            <person name="Wu T."/>
        </authorList>
    </citation>
    <scope>NUCLEOTIDE SEQUENCE</scope>
    <source>
        <strain evidence="2">SD-1</strain>
    </source>
</reference>
<dbReference type="Proteomes" id="UP001163293">
    <property type="component" value="Chromosome"/>
</dbReference>
<accession>A0AAX3EHR1</accession>
<dbReference type="RefSeq" id="WP_128397104.1">
    <property type="nucleotide sequence ID" value="NZ_BDMH01000013.1"/>
</dbReference>
<protein>
    <submittedName>
        <fullName evidence="2">Uncharacterized protein</fullName>
    </submittedName>
</protein>
<dbReference type="EMBL" id="CP101185">
    <property type="protein sequence ID" value="UYV97142.1"/>
    <property type="molecule type" value="Genomic_DNA"/>
</dbReference>
<dbReference type="AlphaFoldDB" id="A0AAX3EHR1"/>
<evidence type="ECO:0000313" key="3">
    <source>
        <dbReference type="Proteomes" id="UP001163293"/>
    </source>
</evidence>
<keyword evidence="1" id="KW-0812">Transmembrane</keyword>
<sequence>MQHSKTSLAVVPILSFAVVLAAGYLALQSEGMLNGYLFDFTGTPAVSIAKRFPWELHVATILVCFSATVGYRRLAVSVRLKALVFVTLVLASVLSILLYETIHTTRTNLFAMAFVDGGVSPMTLGLIAAVASDSIHSRRGRARGSP</sequence>
<proteinExistence type="predicted"/>
<evidence type="ECO:0000313" key="2">
    <source>
        <dbReference type="EMBL" id="UYV97142.1"/>
    </source>
</evidence>
<name>A0AAX3EHR1_PAEUR</name>
<evidence type="ECO:0000256" key="1">
    <source>
        <dbReference type="SAM" id="Phobius"/>
    </source>
</evidence>
<feature type="transmembrane region" description="Helical" evidence="1">
    <location>
        <begin position="108"/>
        <end position="131"/>
    </location>
</feature>
<feature type="transmembrane region" description="Helical" evidence="1">
    <location>
        <begin position="83"/>
        <end position="102"/>
    </location>
</feature>
<gene>
    <name evidence="2" type="ORF">NL394_19195</name>
</gene>
<keyword evidence="1" id="KW-1133">Transmembrane helix</keyword>